<sequence length="355" mass="38563">MTVSSPQGKRWMAWLAGGLLALSAAGSTAADFDPQRHGEARRLVAELAERGIDRDWLEAAMQAAEYRQSVLDAMSGAAEHRLTWPEYRAIFLDEARIANGAAFIAAHPDAFARAEADFGVPPEVIAAILGVETRYGEITGRHRVLDSLSTLAFHHPSRGRFFRGELAAFLEIAFEQQRAPGSLTGSYAGAMGYPQFIPTSYRAYAVDFDDDGLRDLWTNPVDAIGSVGNYFAEHGWRADAPIYHAVEGPAAPPEGIEFNRAARPPAVPAARLAASGLEMPGALADDHRLLPVALEAGEGTWRYVLGEQNFYVITRYNHSHLYAMAVTELAEAIAEARGRKAGWLEAADTLPEETS</sequence>
<gene>
    <name evidence="4" type="ORF">SAMN04487956_11938</name>
</gene>
<dbReference type="NCBIfam" id="TIGR02282">
    <property type="entry name" value="MltB"/>
    <property type="match status" value="1"/>
</dbReference>
<evidence type="ECO:0000259" key="3">
    <source>
        <dbReference type="Pfam" id="PF13406"/>
    </source>
</evidence>
<dbReference type="Proteomes" id="UP000199594">
    <property type="component" value="Unassembled WGS sequence"/>
</dbReference>
<dbReference type="GO" id="GO:0008933">
    <property type="term" value="F:peptidoglycan lytic transglycosylase activity"/>
    <property type="evidence" value="ECO:0007669"/>
    <property type="project" value="TreeGrafter"/>
</dbReference>
<dbReference type="EMBL" id="FPAQ01000019">
    <property type="protein sequence ID" value="SFT77108.1"/>
    <property type="molecule type" value="Genomic_DNA"/>
</dbReference>
<dbReference type="CDD" id="cd13399">
    <property type="entry name" value="Slt35-like"/>
    <property type="match status" value="1"/>
</dbReference>
<protein>
    <submittedName>
        <fullName evidence="4">Membrane-bound lytic murein transglycosylase B</fullName>
    </submittedName>
</protein>
<keyword evidence="2" id="KW-0732">Signal</keyword>
<dbReference type="PANTHER" id="PTHR30163:SF9">
    <property type="entry name" value="MEMBRANE-BOUND LYTIC MUREIN TRANSGLYCOSYLASE B"/>
    <property type="match status" value="1"/>
</dbReference>
<dbReference type="GO" id="GO:0009253">
    <property type="term" value="P:peptidoglycan catabolic process"/>
    <property type="evidence" value="ECO:0007669"/>
    <property type="project" value="TreeGrafter"/>
</dbReference>
<feature type="domain" description="Transglycosylase SLT" evidence="3">
    <location>
        <begin position="40"/>
        <end position="331"/>
    </location>
</feature>
<accession>A0A1I7AQB3</accession>
<dbReference type="Gene3D" id="1.10.530.10">
    <property type="match status" value="1"/>
</dbReference>
<dbReference type="InterPro" id="IPR011757">
    <property type="entry name" value="Lytic_transglycosylase_MltB"/>
</dbReference>
<evidence type="ECO:0000313" key="4">
    <source>
        <dbReference type="EMBL" id="SFT77108.1"/>
    </source>
</evidence>
<evidence type="ECO:0000256" key="2">
    <source>
        <dbReference type="SAM" id="SignalP"/>
    </source>
</evidence>
<dbReference type="Pfam" id="PF13406">
    <property type="entry name" value="SLT_2"/>
    <property type="match status" value="1"/>
</dbReference>
<organism evidence="4 5">
    <name type="scientific">Halomonas saccharevitans</name>
    <dbReference type="NCBI Taxonomy" id="416872"/>
    <lineage>
        <taxon>Bacteria</taxon>
        <taxon>Pseudomonadati</taxon>
        <taxon>Pseudomonadota</taxon>
        <taxon>Gammaproteobacteria</taxon>
        <taxon>Oceanospirillales</taxon>
        <taxon>Halomonadaceae</taxon>
        <taxon>Halomonas</taxon>
    </lineage>
</organism>
<dbReference type="InterPro" id="IPR031304">
    <property type="entry name" value="SLT_2"/>
</dbReference>
<feature type="signal peptide" evidence="2">
    <location>
        <begin position="1"/>
        <end position="29"/>
    </location>
</feature>
<dbReference type="Gene3D" id="1.10.8.350">
    <property type="entry name" value="Bacterial muramidase"/>
    <property type="match status" value="1"/>
</dbReference>
<feature type="chain" id="PRO_5011516502" evidence="2">
    <location>
        <begin position="30"/>
        <end position="355"/>
    </location>
</feature>
<dbReference type="RefSeq" id="WP_089849765.1">
    <property type="nucleotide sequence ID" value="NZ_FPAQ01000019.1"/>
</dbReference>
<dbReference type="AlphaFoldDB" id="A0A1I7AQB3"/>
<proteinExistence type="predicted"/>
<dbReference type="PANTHER" id="PTHR30163">
    <property type="entry name" value="MEMBRANE-BOUND LYTIC MUREIN TRANSGLYCOSYLASE B"/>
    <property type="match status" value="1"/>
</dbReference>
<reference evidence="4 5" key="1">
    <citation type="submission" date="2016-10" db="EMBL/GenBank/DDBJ databases">
        <authorList>
            <person name="de Groot N.N."/>
        </authorList>
    </citation>
    <scope>NUCLEOTIDE SEQUENCE [LARGE SCALE GENOMIC DNA]</scope>
    <source>
        <strain evidence="4 5">CGMCC 1.6493</strain>
    </source>
</reference>
<dbReference type="InterPro" id="IPR043426">
    <property type="entry name" value="MltB-like"/>
</dbReference>
<dbReference type="InterPro" id="IPR023346">
    <property type="entry name" value="Lysozyme-like_dom_sf"/>
</dbReference>
<feature type="active site" evidence="1">
    <location>
        <position position="132"/>
    </location>
</feature>
<evidence type="ECO:0000313" key="5">
    <source>
        <dbReference type="Proteomes" id="UP000199594"/>
    </source>
</evidence>
<dbReference type="SUPFAM" id="SSF53955">
    <property type="entry name" value="Lysozyme-like"/>
    <property type="match status" value="1"/>
</dbReference>
<name>A0A1I7AQB3_9GAMM</name>
<evidence type="ECO:0000256" key="1">
    <source>
        <dbReference type="PIRSR" id="PIRSR611757-1"/>
    </source>
</evidence>
<dbReference type="OrthoDB" id="9772911at2"/>
<dbReference type="FunFam" id="1.10.8.350:FF:000001">
    <property type="entry name" value="Lytic murein transglycosylase B"/>
    <property type="match status" value="1"/>
</dbReference>